<dbReference type="InterPro" id="IPR050679">
    <property type="entry name" value="Bact_HTH_transcr_reg"/>
</dbReference>
<sequence>MLTTKPLRSKKKMAEQVRDAVSDYIREHGLKAGDRIPTEAELCAAFGLSRPSVREALRLLEQERLVVTVHGRGRFVTAVAALNVARPISVFESITKMLAALGYAANTLLLAPR</sequence>
<reference evidence="5 6" key="1">
    <citation type="journal article" date="2014" name="Int. J. Syst. Evol. Microbiol.">
        <title>Complete genome sequence of Corynebacterium casei LMG S-19264T (=DSM 44701T), isolated from a smear-ripened cheese.</title>
        <authorList>
            <consortium name="US DOE Joint Genome Institute (JGI-PGF)"/>
            <person name="Walter F."/>
            <person name="Albersmeier A."/>
            <person name="Kalinowski J."/>
            <person name="Ruckert C."/>
        </authorList>
    </citation>
    <scope>NUCLEOTIDE SEQUENCE [LARGE SCALE GENOMIC DNA]</scope>
    <source>
        <strain evidence="5 6">NBRC 111766</strain>
    </source>
</reference>
<name>A0AA37U3S2_9RHOB</name>
<dbReference type="SUPFAM" id="SSF46785">
    <property type="entry name" value="Winged helix' DNA-binding domain"/>
    <property type="match status" value="1"/>
</dbReference>
<dbReference type="InterPro" id="IPR036390">
    <property type="entry name" value="WH_DNA-bd_sf"/>
</dbReference>
<evidence type="ECO:0000259" key="4">
    <source>
        <dbReference type="PROSITE" id="PS50949"/>
    </source>
</evidence>
<dbReference type="SMART" id="SM00345">
    <property type="entry name" value="HTH_GNTR"/>
    <property type="match status" value="1"/>
</dbReference>
<feature type="domain" description="HTH gntR-type" evidence="4">
    <location>
        <begin position="11"/>
        <end position="79"/>
    </location>
</feature>
<keyword evidence="6" id="KW-1185">Reference proteome</keyword>
<dbReference type="GO" id="GO:0045892">
    <property type="term" value="P:negative regulation of DNA-templated transcription"/>
    <property type="evidence" value="ECO:0007669"/>
    <property type="project" value="TreeGrafter"/>
</dbReference>
<evidence type="ECO:0000313" key="6">
    <source>
        <dbReference type="Proteomes" id="UP001157355"/>
    </source>
</evidence>
<accession>A0AA37U3S2</accession>
<dbReference type="InterPro" id="IPR000524">
    <property type="entry name" value="Tscrpt_reg_HTH_GntR"/>
</dbReference>
<dbReference type="CDD" id="cd07377">
    <property type="entry name" value="WHTH_GntR"/>
    <property type="match status" value="1"/>
</dbReference>
<organism evidence="5 6">
    <name type="scientific">Cypionkella aquatica</name>
    <dbReference type="NCBI Taxonomy" id="1756042"/>
    <lineage>
        <taxon>Bacteria</taxon>
        <taxon>Pseudomonadati</taxon>
        <taxon>Pseudomonadota</taxon>
        <taxon>Alphaproteobacteria</taxon>
        <taxon>Rhodobacterales</taxon>
        <taxon>Paracoccaceae</taxon>
        <taxon>Cypionkella</taxon>
    </lineage>
</organism>
<dbReference type="Gene3D" id="1.10.10.10">
    <property type="entry name" value="Winged helix-like DNA-binding domain superfamily/Winged helix DNA-binding domain"/>
    <property type="match status" value="1"/>
</dbReference>
<proteinExistence type="predicted"/>
<dbReference type="EMBL" id="BSPP01000007">
    <property type="protein sequence ID" value="GLS87159.1"/>
    <property type="molecule type" value="Genomic_DNA"/>
</dbReference>
<dbReference type="InterPro" id="IPR036388">
    <property type="entry name" value="WH-like_DNA-bd_sf"/>
</dbReference>
<keyword evidence="1" id="KW-0805">Transcription regulation</keyword>
<comment type="caution">
    <text evidence="5">The sequence shown here is derived from an EMBL/GenBank/DDBJ whole genome shotgun (WGS) entry which is preliminary data.</text>
</comment>
<dbReference type="Proteomes" id="UP001157355">
    <property type="component" value="Unassembled WGS sequence"/>
</dbReference>
<dbReference type="PANTHER" id="PTHR44846:SF1">
    <property type="entry name" value="MANNOSYL-D-GLYCERATE TRANSPORT_METABOLISM SYSTEM REPRESSOR MNGR-RELATED"/>
    <property type="match status" value="1"/>
</dbReference>
<dbReference type="Pfam" id="PF00392">
    <property type="entry name" value="GntR"/>
    <property type="match status" value="1"/>
</dbReference>
<evidence type="ECO:0000313" key="5">
    <source>
        <dbReference type="EMBL" id="GLS87159.1"/>
    </source>
</evidence>
<evidence type="ECO:0000256" key="2">
    <source>
        <dbReference type="ARBA" id="ARBA00023125"/>
    </source>
</evidence>
<evidence type="ECO:0000256" key="3">
    <source>
        <dbReference type="ARBA" id="ARBA00023163"/>
    </source>
</evidence>
<protein>
    <recommendedName>
        <fullName evidence="4">HTH gntR-type domain-containing protein</fullName>
    </recommendedName>
</protein>
<dbReference type="GO" id="GO:0003700">
    <property type="term" value="F:DNA-binding transcription factor activity"/>
    <property type="evidence" value="ECO:0007669"/>
    <property type="project" value="InterPro"/>
</dbReference>
<dbReference type="PANTHER" id="PTHR44846">
    <property type="entry name" value="MANNOSYL-D-GLYCERATE TRANSPORT/METABOLISM SYSTEM REPRESSOR MNGR-RELATED"/>
    <property type="match status" value="1"/>
</dbReference>
<keyword evidence="3" id="KW-0804">Transcription</keyword>
<dbReference type="AlphaFoldDB" id="A0AA37U3S2"/>
<dbReference type="PRINTS" id="PR00035">
    <property type="entry name" value="HTHGNTR"/>
</dbReference>
<evidence type="ECO:0000256" key="1">
    <source>
        <dbReference type="ARBA" id="ARBA00023015"/>
    </source>
</evidence>
<gene>
    <name evidence="5" type="ORF">GCM10010873_21330</name>
</gene>
<keyword evidence="2" id="KW-0238">DNA-binding</keyword>
<dbReference type="GO" id="GO:0003677">
    <property type="term" value="F:DNA binding"/>
    <property type="evidence" value="ECO:0007669"/>
    <property type="project" value="UniProtKB-KW"/>
</dbReference>
<dbReference type="PROSITE" id="PS50949">
    <property type="entry name" value="HTH_GNTR"/>
    <property type="match status" value="1"/>
</dbReference>